<name>A0A7S1BEA1_9STRA</name>
<evidence type="ECO:0000313" key="1">
    <source>
        <dbReference type="EMBL" id="CAD8883781.1"/>
    </source>
</evidence>
<reference evidence="1" key="1">
    <citation type="submission" date="2021-01" db="EMBL/GenBank/DDBJ databases">
        <authorList>
            <person name="Corre E."/>
            <person name="Pelletier E."/>
            <person name="Niang G."/>
            <person name="Scheremetjew M."/>
            <person name="Finn R."/>
            <person name="Kale V."/>
            <person name="Holt S."/>
            <person name="Cochrane G."/>
            <person name="Meng A."/>
            <person name="Brown T."/>
            <person name="Cohen L."/>
        </authorList>
    </citation>
    <scope>NUCLEOTIDE SEQUENCE</scope>
    <source>
        <strain evidence="1">308</strain>
    </source>
</reference>
<protein>
    <submittedName>
        <fullName evidence="1">Uncharacterized protein</fullName>
    </submittedName>
</protein>
<sequence>MRINAHHIDQYLKMSAEIDRLTSLDETVSPEEVEDPEIFNGPMTARQLRHAIPGFIRVEVMSSDTAPKDKYDSFARTSDVGIPVRETAASLLDADKCCGSPEANARLPSRPEPRDLMTWECALQGLAVRKFPGKIGWAALLPGPRQGEVKRRGMDPVHGFWTGSGGVFGADVKRPSEREPKFFSQQGGWMATRDQIIRFDEICTEGFLPPFKKSTGIKEDGLDPRQPHNVEFWSGGFQLFGTCNIQRIISMEPEHFSRQLLYHSSNNKQKTIAKERLKSVRDLYGQLATVVQTAEAKLESRVQ</sequence>
<dbReference type="EMBL" id="HBFR01015050">
    <property type="protein sequence ID" value="CAD8883781.1"/>
    <property type="molecule type" value="Transcribed_RNA"/>
</dbReference>
<organism evidence="1">
    <name type="scientific">Corethron hystrix</name>
    <dbReference type="NCBI Taxonomy" id="216773"/>
    <lineage>
        <taxon>Eukaryota</taxon>
        <taxon>Sar</taxon>
        <taxon>Stramenopiles</taxon>
        <taxon>Ochrophyta</taxon>
        <taxon>Bacillariophyta</taxon>
        <taxon>Coscinodiscophyceae</taxon>
        <taxon>Corethrophycidae</taxon>
        <taxon>Corethrales</taxon>
        <taxon>Corethraceae</taxon>
        <taxon>Corethron</taxon>
    </lineage>
</organism>
<gene>
    <name evidence="1" type="ORF">CHYS00102_LOCUS10977</name>
</gene>
<proteinExistence type="predicted"/>
<dbReference type="AlphaFoldDB" id="A0A7S1BEA1"/>
<accession>A0A7S1BEA1</accession>